<dbReference type="Gene3D" id="3.40.50.80">
    <property type="entry name" value="Nucleotide-binding domain of ferredoxin-NADP reductase (FNR) module"/>
    <property type="match status" value="1"/>
</dbReference>
<dbReference type="PRINTS" id="PR00410">
    <property type="entry name" value="PHEHYDRXLASE"/>
</dbReference>
<reference evidence="4" key="1">
    <citation type="submission" date="2016-10" db="EMBL/GenBank/DDBJ databases">
        <authorList>
            <person name="Varghese N."/>
            <person name="Submissions S."/>
        </authorList>
    </citation>
    <scope>NUCLEOTIDE SEQUENCE [LARGE SCALE GENOMIC DNA]</scope>
    <source>
        <strain evidence="4">CGMCC 1.7736</strain>
    </source>
</reference>
<dbReference type="InterPro" id="IPR008333">
    <property type="entry name" value="Cbr1-like_FAD-bd_dom"/>
</dbReference>
<dbReference type="AlphaFoldDB" id="A0A1I6G003"/>
<evidence type="ECO:0000256" key="1">
    <source>
        <dbReference type="SAM" id="MobiDB-lite"/>
    </source>
</evidence>
<dbReference type="SUPFAM" id="SSF52343">
    <property type="entry name" value="Ferredoxin reductase-like, C-terminal NADP-linked domain"/>
    <property type="match status" value="1"/>
</dbReference>
<dbReference type="InterPro" id="IPR017927">
    <property type="entry name" value="FAD-bd_FR_type"/>
</dbReference>
<dbReference type="RefSeq" id="WP_089803995.1">
    <property type="nucleotide sequence ID" value="NZ_FOYT01000001.1"/>
</dbReference>
<accession>A0A1I6G003</accession>
<dbReference type="PROSITE" id="PS51384">
    <property type="entry name" value="FAD_FR"/>
    <property type="match status" value="1"/>
</dbReference>
<dbReference type="OrthoDB" id="35401at2157"/>
<dbReference type="STRING" id="553469.SAMN04487947_0326"/>
<dbReference type="Gene3D" id="2.40.30.10">
    <property type="entry name" value="Translation factors"/>
    <property type="match status" value="1"/>
</dbReference>
<evidence type="ECO:0000313" key="3">
    <source>
        <dbReference type="EMBL" id="SFR35486.1"/>
    </source>
</evidence>
<feature type="domain" description="FAD-binding FR-type" evidence="2">
    <location>
        <begin position="68"/>
        <end position="189"/>
    </location>
</feature>
<organism evidence="3 4">
    <name type="scientific">Halogeometricum rufum</name>
    <dbReference type="NCBI Taxonomy" id="553469"/>
    <lineage>
        <taxon>Archaea</taxon>
        <taxon>Methanobacteriati</taxon>
        <taxon>Methanobacteriota</taxon>
        <taxon>Stenosarchaea group</taxon>
        <taxon>Halobacteria</taxon>
        <taxon>Halobacteriales</taxon>
        <taxon>Haloferacaceae</taxon>
        <taxon>Halogeometricum</taxon>
    </lineage>
</organism>
<dbReference type="InterPro" id="IPR001709">
    <property type="entry name" value="Flavoprot_Pyr_Nucl_cyt_Rdtase"/>
</dbReference>
<dbReference type="InterPro" id="IPR039261">
    <property type="entry name" value="FNR_nucleotide-bd"/>
</dbReference>
<name>A0A1I6G003_9EURY</name>
<dbReference type="PRINTS" id="PR00371">
    <property type="entry name" value="FPNCR"/>
</dbReference>
<dbReference type="InterPro" id="IPR050415">
    <property type="entry name" value="MRET"/>
</dbReference>
<dbReference type="InterPro" id="IPR001433">
    <property type="entry name" value="OxRdtase_FAD/NAD-bd"/>
</dbReference>
<keyword evidence="4" id="KW-1185">Reference proteome</keyword>
<dbReference type="PANTHER" id="PTHR47354:SF5">
    <property type="entry name" value="PROTEIN RFBI"/>
    <property type="match status" value="1"/>
</dbReference>
<protein>
    <submittedName>
        <fullName evidence="3">CDP-4-dehydro-6-deoxyglucose reductase</fullName>
    </submittedName>
</protein>
<feature type="region of interest" description="Disordered" evidence="1">
    <location>
        <begin position="1"/>
        <end position="23"/>
    </location>
</feature>
<dbReference type="InterPro" id="IPR017938">
    <property type="entry name" value="Riboflavin_synthase-like_b-brl"/>
</dbReference>
<dbReference type="SUPFAM" id="SSF63380">
    <property type="entry name" value="Riboflavin synthase domain-like"/>
    <property type="match status" value="1"/>
</dbReference>
<proteinExistence type="predicted"/>
<gene>
    <name evidence="3" type="ORF">SAMN04487947_0326</name>
</gene>
<sequence>MPTDPSIESDAEAAEIENHDATVVDVTTMDEDRTDEIEAAVDTHREAIRERLDIEETLGPLGESGDAWDRVTAELSAQGEEELSGKLEALKKRLERPYPSLVSIRFEIGSAADDPDDTSFEFVPGQYVRISYQDEEPRVYSIASSPNRDGVELCIRRVPGGELTPDLCERVQPGDDLFVRGPYGDELMLSEPSDRDLVFVATGTGVAPFKSMIDYVFEEGMDECDGERRDVWLFLGSSWEDHLPYREAFRARDDERDNFHFVPTLSRENYLTDWTGETDYVQFCLLKYLDSEATDLDALPDEFADYVDEDPVGDVDARIDPDAMEVYVCGIGAMCDRVTNVVESVGVREEYLDVESYG</sequence>
<evidence type="ECO:0000259" key="2">
    <source>
        <dbReference type="PROSITE" id="PS51384"/>
    </source>
</evidence>
<evidence type="ECO:0000313" key="4">
    <source>
        <dbReference type="Proteomes" id="UP000198531"/>
    </source>
</evidence>
<dbReference type="Pfam" id="PF00970">
    <property type="entry name" value="FAD_binding_6"/>
    <property type="match status" value="1"/>
</dbReference>
<dbReference type="PANTHER" id="PTHR47354">
    <property type="entry name" value="NADH OXIDOREDUCTASE HCR"/>
    <property type="match status" value="1"/>
</dbReference>
<dbReference type="Pfam" id="PF00175">
    <property type="entry name" value="NAD_binding_1"/>
    <property type="match status" value="1"/>
</dbReference>
<dbReference type="Proteomes" id="UP000198531">
    <property type="component" value="Unassembled WGS sequence"/>
</dbReference>
<dbReference type="EMBL" id="FOYT01000001">
    <property type="protein sequence ID" value="SFR35486.1"/>
    <property type="molecule type" value="Genomic_DNA"/>
</dbReference>
<dbReference type="GO" id="GO:0016491">
    <property type="term" value="F:oxidoreductase activity"/>
    <property type="evidence" value="ECO:0007669"/>
    <property type="project" value="InterPro"/>
</dbReference>